<sequence>MSIKVTASSDHTESPLAAEFVQETLKEHLSSIEDVNVFTGKLAEAFSTKSSKHKFLISVTSVAAGESVEADLKVKTSVGAIWEPKKDGYYSFEVKGEDSGKYLITVFWISVD</sequence>
<keyword evidence="6" id="KW-1185">Reference proteome</keyword>
<dbReference type="OrthoDB" id="10059120at2759"/>
<dbReference type="Proteomes" id="UP000244309">
    <property type="component" value="Unassembled WGS sequence"/>
</dbReference>
<comment type="subcellular location">
    <subcellularLocation>
        <location evidence="1">Cell projection</location>
    </subcellularLocation>
</comment>
<evidence type="ECO:0000256" key="4">
    <source>
        <dbReference type="ARBA" id="ARBA00023273"/>
    </source>
</evidence>
<dbReference type="VEuPathDB" id="FungiDB:CXQ85_003240"/>
<dbReference type="AlphaFoldDB" id="A0A2V1ANG5"/>
<accession>A0A2V1ANG5</accession>
<reference evidence="5 6" key="1">
    <citation type="submission" date="2017-12" db="EMBL/GenBank/DDBJ databases">
        <title>Genome Sequence of a Multidrug-Resistant Candida haemulonii Isolate from a Patient with Chronic Leg Ulcers in Israel.</title>
        <authorList>
            <person name="Chow N.A."/>
            <person name="Gade L."/>
            <person name="Batra D."/>
            <person name="Rowe L.A."/>
            <person name="Ben-Ami R."/>
            <person name="Loparev V.N."/>
            <person name="Litvintseva A.P."/>
        </authorList>
    </citation>
    <scope>NUCLEOTIDE SEQUENCE [LARGE SCALE GENOMIC DNA]</scope>
    <source>
        <strain evidence="5 6">B11899</strain>
    </source>
</reference>
<proteinExistence type="inferred from homology"/>
<dbReference type="GO" id="GO:0042995">
    <property type="term" value="C:cell projection"/>
    <property type="evidence" value="ECO:0007669"/>
    <property type="project" value="UniProtKB-SubCell"/>
</dbReference>
<dbReference type="GeneID" id="37008571"/>
<gene>
    <name evidence="5" type="ORF">CXQ85_003240</name>
</gene>
<evidence type="ECO:0000256" key="1">
    <source>
        <dbReference type="ARBA" id="ARBA00004316"/>
    </source>
</evidence>
<evidence type="ECO:0000256" key="2">
    <source>
        <dbReference type="ARBA" id="ARBA00010778"/>
    </source>
</evidence>
<dbReference type="InterPro" id="IPR038586">
    <property type="entry name" value="Tctex-1-like_sf"/>
</dbReference>
<dbReference type="CDD" id="cd21457">
    <property type="entry name" value="DLC-like_TDA2"/>
    <property type="match status" value="1"/>
</dbReference>
<comment type="caution">
    <text evidence="5">The sequence shown here is derived from an EMBL/GenBank/DDBJ whole genome shotgun (WGS) entry which is preliminary data.</text>
</comment>
<comment type="similarity">
    <text evidence="2">Belongs to the TDA2 family.</text>
</comment>
<keyword evidence="4" id="KW-0966">Cell projection</keyword>
<protein>
    <recommendedName>
        <fullName evidence="3">Topoisomerase I damage affected protein 2</fullName>
    </recommendedName>
</protein>
<dbReference type="EMBL" id="PKFO01000002">
    <property type="protein sequence ID" value="PVH19398.1"/>
    <property type="molecule type" value="Genomic_DNA"/>
</dbReference>
<evidence type="ECO:0000256" key="3">
    <source>
        <dbReference type="ARBA" id="ARBA00019193"/>
    </source>
</evidence>
<dbReference type="RefSeq" id="XP_025340338.1">
    <property type="nucleotide sequence ID" value="XM_025486890.1"/>
</dbReference>
<dbReference type="Gene3D" id="3.30.1140.40">
    <property type="entry name" value="Tctex-1"/>
    <property type="match status" value="1"/>
</dbReference>
<evidence type="ECO:0000313" key="5">
    <source>
        <dbReference type="EMBL" id="PVH19398.1"/>
    </source>
</evidence>
<name>A0A2V1ANG5_9ASCO</name>
<evidence type="ECO:0000313" key="6">
    <source>
        <dbReference type="Proteomes" id="UP000244309"/>
    </source>
</evidence>
<organism evidence="5 6">
    <name type="scientific">Candidozyma haemuli</name>
    <dbReference type="NCBI Taxonomy" id="45357"/>
    <lineage>
        <taxon>Eukaryota</taxon>
        <taxon>Fungi</taxon>
        <taxon>Dikarya</taxon>
        <taxon>Ascomycota</taxon>
        <taxon>Saccharomycotina</taxon>
        <taxon>Pichiomycetes</taxon>
        <taxon>Metschnikowiaceae</taxon>
        <taxon>Candidozyma</taxon>
    </lineage>
</organism>